<gene>
    <name evidence="3" type="ORF">Z517_00309</name>
</gene>
<reference evidence="3 4" key="1">
    <citation type="submission" date="2015-01" db="EMBL/GenBank/DDBJ databases">
        <title>The Genome Sequence of Fonsecaea pedrosoi CBS 271.37.</title>
        <authorList>
            <consortium name="The Broad Institute Genomics Platform"/>
            <person name="Cuomo C."/>
            <person name="de Hoog S."/>
            <person name="Gorbushina A."/>
            <person name="Stielow B."/>
            <person name="Teixiera M."/>
            <person name="Abouelleil A."/>
            <person name="Chapman S.B."/>
            <person name="Priest M."/>
            <person name="Young S.K."/>
            <person name="Wortman J."/>
            <person name="Nusbaum C."/>
            <person name="Birren B."/>
        </authorList>
    </citation>
    <scope>NUCLEOTIDE SEQUENCE [LARGE SCALE GENOMIC DNA]</scope>
    <source>
        <strain evidence="3 4">CBS 271.37</strain>
    </source>
</reference>
<feature type="region of interest" description="Disordered" evidence="1">
    <location>
        <begin position="172"/>
        <end position="202"/>
    </location>
</feature>
<accession>A0A0D2E4C8</accession>
<dbReference type="Pfam" id="PF00293">
    <property type="entry name" value="NUDIX"/>
    <property type="match status" value="1"/>
</dbReference>
<dbReference type="SUPFAM" id="SSF55811">
    <property type="entry name" value="Nudix"/>
    <property type="match status" value="1"/>
</dbReference>
<dbReference type="AlphaFoldDB" id="A0A0D2E4C8"/>
<dbReference type="STRING" id="1442368.A0A0D2E4C8"/>
<dbReference type="Gene3D" id="3.90.79.10">
    <property type="entry name" value="Nucleoside Triphosphate Pyrophosphohydrolase"/>
    <property type="match status" value="1"/>
</dbReference>
<dbReference type="OrthoDB" id="276276at2759"/>
<dbReference type="InterPro" id="IPR000086">
    <property type="entry name" value="NUDIX_hydrolase_dom"/>
</dbReference>
<keyword evidence="4" id="KW-1185">Reference proteome</keyword>
<dbReference type="PANTHER" id="PTHR43736">
    <property type="entry name" value="ADP-RIBOSE PYROPHOSPHATASE"/>
    <property type="match status" value="1"/>
</dbReference>
<evidence type="ECO:0000256" key="1">
    <source>
        <dbReference type="SAM" id="MobiDB-lite"/>
    </source>
</evidence>
<dbReference type="GeneID" id="25299799"/>
<dbReference type="VEuPathDB" id="FungiDB:Z517_00309"/>
<dbReference type="PROSITE" id="PS51462">
    <property type="entry name" value="NUDIX"/>
    <property type="match status" value="1"/>
</dbReference>
<feature type="compositionally biased region" description="Basic and acidic residues" evidence="1">
    <location>
        <begin position="178"/>
        <end position="189"/>
    </location>
</feature>
<dbReference type="EMBL" id="KN846969">
    <property type="protein sequence ID" value="KIW84921.1"/>
    <property type="molecule type" value="Genomic_DNA"/>
</dbReference>
<protein>
    <submittedName>
        <fullName evidence="3">Unplaced genomic scaffold supercont1.1, whole genome shotgun sequence</fullName>
    </submittedName>
</protein>
<evidence type="ECO:0000313" key="3">
    <source>
        <dbReference type="EMBL" id="KIW84921.1"/>
    </source>
</evidence>
<evidence type="ECO:0000259" key="2">
    <source>
        <dbReference type="PROSITE" id="PS51462"/>
    </source>
</evidence>
<organism evidence="3 4">
    <name type="scientific">Fonsecaea pedrosoi CBS 271.37</name>
    <dbReference type="NCBI Taxonomy" id="1442368"/>
    <lineage>
        <taxon>Eukaryota</taxon>
        <taxon>Fungi</taxon>
        <taxon>Dikarya</taxon>
        <taxon>Ascomycota</taxon>
        <taxon>Pezizomycotina</taxon>
        <taxon>Eurotiomycetes</taxon>
        <taxon>Chaetothyriomycetidae</taxon>
        <taxon>Chaetothyriales</taxon>
        <taxon>Herpotrichiellaceae</taxon>
        <taxon>Fonsecaea</taxon>
    </lineage>
</organism>
<evidence type="ECO:0000313" key="4">
    <source>
        <dbReference type="Proteomes" id="UP000053029"/>
    </source>
</evidence>
<sequence>MAGQVPKPTPEFTFTFTTDPSVSPFTVPYQKYIANQATRSGIPDYEYVAVGALVFCHFPTPTDTVSTVDTIVDTDAAADHHGNGTQSLRVLLVQRAAHDSAPLRWEAPGGACDPEDASILHAVARELWEEAGLVARRIGPLVAPGHVFVTRGGKRVCKFEFLVDVAGGRVNDVEDDDGRPKDRGKDGDGKGGGISPSIPQVKLDPNEHVNYVWATEEECREGRTIAGNIELAFTTRQQKATLLEAFKVWRGLDGMN</sequence>
<feature type="domain" description="Nudix hydrolase" evidence="2">
    <location>
        <begin position="63"/>
        <end position="237"/>
    </location>
</feature>
<dbReference type="PANTHER" id="PTHR43736:SF1">
    <property type="entry name" value="DIHYDRONEOPTERIN TRIPHOSPHATE DIPHOSPHATASE"/>
    <property type="match status" value="1"/>
</dbReference>
<dbReference type="CDD" id="cd02883">
    <property type="entry name" value="NUDIX_Hydrolase"/>
    <property type="match status" value="1"/>
</dbReference>
<dbReference type="Proteomes" id="UP000053029">
    <property type="component" value="Unassembled WGS sequence"/>
</dbReference>
<name>A0A0D2E4C8_9EURO</name>
<dbReference type="HOGENOM" id="CLU_067850_0_0_1"/>
<dbReference type="InterPro" id="IPR015797">
    <property type="entry name" value="NUDIX_hydrolase-like_dom_sf"/>
</dbReference>
<proteinExistence type="predicted"/>
<dbReference type="RefSeq" id="XP_013288729.1">
    <property type="nucleotide sequence ID" value="XM_013433275.1"/>
</dbReference>